<dbReference type="PROSITE" id="PS51746">
    <property type="entry name" value="PPM_2"/>
    <property type="match status" value="1"/>
</dbReference>
<dbReference type="Proteomes" id="UP001362899">
    <property type="component" value="Unassembled WGS sequence"/>
</dbReference>
<dbReference type="AlphaFoldDB" id="A0AAV5RN55"/>
<dbReference type="EMBL" id="BTGC01000008">
    <property type="protein sequence ID" value="GMM52951.1"/>
    <property type="molecule type" value="Genomic_DNA"/>
</dbReference>
<accession>A0AAV5RN55</accession>
<evidence type="ECO:0000313" key="2">
    <source>
        <dbReference type="EMBL" id="GMM52951.1"/>
    </source>
</evidence>
<dbReference type="CDD" id="cd00143">
    <property type="entry name" value="PP2Cc"/>
    <property type="match status" value="1"/>
</dbReference>
<gene>
    <name evidence="2" type="ORF">DASB73_039140</name>
</gene>
<feature type="domain" description="PPM-type phosphatase" evidence="1">
    <location>
        <begin position="59"/>
        <end position="376"/>
    </location>
</feature>
<evidence type="ECO:0000313" key="3">
    <source>
        <dbReference type="Proteomes" id="UP001362899"/>
    </source>
</evidence>
<dbReference type="InterPro" id="IPR036457">
    <property type="entry name" value="PPM-type-like_dom_sf"/>
</dbReference>
<dbReference type="PANTHER" id="PTHR13832">
    <property type="entry name" value="PROTEIN PHOSPHATASE 2C"/>
    <property type="match status" value="1"/>
</dbReference>
<dbReference type="PANTHER" id="PTHR13832:SF589">
    <property type="entry name" value="[PYRUVATE DEHYDROGENASE [ACETYL-TRANSFERRING]]-PHOSPHATASE 2, MITOCHONDRIAL"/>
    <property type="match status" value="1"/>
</dbReference>
<organism evidence="2 3">
    <name type="scientific">Starmerella bacillaris</name>
    <name type="common">Yeast</name>
    <name type="synonym">Candida zemplinina</name>
    <dbReference type="NCBI Taxonomy" id="1247836"/>
    <lineage>
        <taxon>Eukaryota</taxon>
        <taxon>Fungi</taxon>
        <taxon>Dikarya</taxon>
        <taxon>Ascomycota</taxon>
        <taxon>Saccharomycotina</taxon>
        <taxon>Dipodascomycetes</taxon>
        <taxon>Dipodascales</taxon>
        <taxon>Trichomonascaceae</taxon>
        <taxon>Starmerella</taxon>
    </lineage>
</organism>
<dbReference type="InterPro" id="IPR015655">
    <property type="entry name" value="PP2C"/>
</dbReference>
<name>A0AAV5RN55_STABA</name>
<keyword evidence="3" id="KW-1185">Reference proteome</keyword>
<dbReference type="SUPFAM" id="SSF81606">
    <property type="entry name" value="PP2C-like"/>
    <property type="match status" value="1"/>
</dbReference>
<protein>
    <submittedName>
        <fullName evidence="2">Type 2C protein phosphatase</fullName>
    </submittedName>
</protein>
<comment type="caution">
    <text evidence="2">The sequence shown here is derived from an EMBL/GenBank/DDBJ whole genome shotgun (WGS) entry which is preliminary data.</text>
</comment>
<reference evidence="2 3" key="1">
    <citation type="journal article" date="2023" name="Elife">
        <title>Identification of key yeast species and microbe-microbe interactions impacting larval growth of Drosophila in the wild.</title>
        <authorList>
            <person name="Mure A."/>
            <person name="Sugiura Y."/>
            <person name="Maeda R."/>
            <person name="Honda K."/>
            <person name="Sakurai N."/>
            <person name="Takahashi Y."/>
            <person name="Watada M."/>
            <person name="Katoh T."/>
            <person name="Gotoh A."/>
            <person name="Gotoh Y."/>
            <person name="Taniguchi I."/>
            <person name="Nakamura K."/>
            <person name="Hayashi T."/>
            <person name="Katayama T."/>
            <person name="Uemura T."/>
            <person name="Hattori Y."/>
        </authorList>
    </citation>
    <scope>NUCLEOTIDE SEQUENCE [LARGE SCALE GENOMIC DNA]</scope>
    <source>
        <strain evidence="2 3">SB-73</strain>
    </source>
</reference>
<evidence type="ECO:0000259" key="1">
    <source>
        <dbReference type="PROSITE" id="PS51746"/>
    </source>
</evidence>
<dbReference type="InterPro" id="IPR001932">
    <property type="entry name" value="PPM-type_phosphatase-like_dom"/>
</dbReference>
<dbReference type="Pfam" id="PF00481">
    <property type="entry name" value="PP2C"/>
    <property type="match status" value="1"/>
</dbReference>
<dbReference type="GO" id="GO:0004722">
    <property type="term" value="F:protein serine/threonine phosphatase activity"/>
    <property type="evidence" value="ECO:0007669"/>
    <property type="project" value="InterPro"/>
</dbReference>
<proteinExistence type="predicted"/>
<dbReference type="SMART" id="SM00332">
    <property type="entry name" value="PP2Cc"/>
    <property type="match status" value="1"/>
</dbReference>
<sequence>MYNSLLCRGYLNLKLRQFTTAFTVNVRNGLAKADCFSTPRYVGHYSSRLMLPVNEDRYSMGFLSTRNPGDVFNSPEIDQVFAASVFDGHGGTQTAQFLQEHLYSYLESSDTSSLRETLPAEYSKLYGGYWDSFNWGSARLDESNLSNKSRISKETSELMALYDRLKLAYLKADLDVMALDKFSGSTCTSVYLSTKSKTVDPMNKSKQGQMYFWSPNADVDIITAQIGDSKTLVCDQQGNHLALTRVHHAENTREQKRLHDFSEYLNSTIDGRQRFMQYLNTRAFGDSQAKGLGISAEPELREYKIVNGRGRLSGNDAFIALCSDGVTDSISSQEICDLVISMAASGGTAQQCAESIVNYSLYLGAVDNATAIIIRLGAWGDWKWKDRTLDLRTARLQKARTER</sequence>
<dbReference type="Gene3D" id="3.60.40.10">
    <property type="entry name" value="PPM-type phosphatase domain"/>
    <property type="match status" value="1"/>
</dbReference>